<reference evidence="2 3" key="1">
    <citation type="submission" date="2019-11" db="EMBL/GenBank/DDBJ databases">
        <title>Draft genome sequences of five Paenibacillus species of dairy origin.</title>
        <authorList>
            <person name="Olajide A.M."/>
            <person name="Chen S."/>
            <person name="Lapointe G."/>
        </authorList>
    </citation>
    <scope>NUCLEOTIDE SEQUENCE [LARGE SCALE GENOMIC DNA]</scope>
    <source>
        <strain evidence="2 3">2CS3</strain>
    </source>
</reference>
<dbReference type="PANTHER" id="PTHR12110:SF21">
    <property type="entry name" value="XYLOSE ISOMERASE-LIKE TIM BARREL DOMAIN-CONTAINING PROTEIN"/>
    <property type="match status" value="1"/>
</dbReference>
<sequence length="285" mass="32254">MSDSSRLGCSLCTISFRHTLISFEQLIEFARVHAFNGMEVWGVHARHLYEERKGSRMHLPEAAGLTVSMISDYLEVGSRVNFPDTVTRCEELLTLAGWLRTRRIRTFAGRRGSREVSAGEFEDTVRQLRILGDLCMDHGIDLLVETHPGTLADHKAAAHRLMTEVSHEAVKLNMDFLHLWEAGDDPLESYEQLEPWVEHFHLKNILSLAHCSVFQPHQVYAANGSRQGMVSLANGAVDYRRIIDRIGSSGKFASLEWFGAEPGRMLSGEIGWLRRRLDRLYAPAP</sequence>
<name>A0A7X3CTQ7_9BACL</name>
<dbReference type="EMBL" id="WNZX01000017">
    <property type="protein sequence ID" value="MUG72712.1"/>
    <property type="molecule type" value="Genomic_DNA"/>
</dbReference>
<comment type="caution">
    <text evidence="2">The sequence shown here is derived from an EMBL/GenBank/DDBJ whole genome shotgun (WGS) entry which is preliminary data.</text>
</comment>
<proteinExistence type="predicted"/>
<dbReference type="PANTHER" id="PTHR12110">
    <property type="entry name" value="HYDROXYPYRUVATE ISOMERASE"/>
    <property type="match status" value="1"/>
</dbReference>
<dbReference type="RefSeq" id="WP_127608947.1">
    <property type="nucleotide sequence ID" value="NZ_JARTHJ010000100.1"/>
</dbReference>
<evidence type="ECO:0000313" key="2">
    <source>
        <dbReference type="EMBL" id="MUG72712.1"/>
    </source>
</evidence>
<dbReference type="InterPro" id="IPR036237">
    <property type="entry name" value="Xyl_isomerase-like_sf"/>
</dbReference>
<dbReference type="Gene3D" id="3.20.20.150">
    <property type="entry name" value="Divalent-metal-dependent TIM barrel enzymes"/>
    <property type="match status" value="1"/>
</dbReference>
<dbReference type="AlphaFoldDB" id="A0A7X3CTQ7"/>
<gene>
    <name evidence="2" type="ORF">GNP93_18770</name>
</gene>
<dbReference type="InterPro" id="IPR050312">
    <property type="entry name" value="IolE/XylAMocC-like"/>
</dbReference>
<dbReference type="Proteomes" id="UP000450917">
    <property type="component" value="Unassembled WGS sequence"/>
</dbReference>
<dbReference type="Pfam" id="PF01261">
    <property type="entry name" value="AP_endonuc_2"/>
    <property type="match status" value="1"/>
</dbReference>
<protein>
    <submittedName>
        <fullName evidence="2">TIM barrel protein</fullName>
    </submittedName>
</protein>
<dbReference type="SUPFAM" id="SSF51658">
    <property type="entry name" value="Xylose isomerase-like"/>
    <property type="match status" value="1"/>
</dbReference>
<evidence type="ECO:0000259" key="1">
    <source>
        <dbReference type="Pfam" id="PF01261"/>
    </source>
</evidence>
<accession>A0A7X3CTQ7</accession>
<organism evidence="2 3">
    <name type="scientific">Paenibacillus validus</name>
    <dbReference type="NCBI Taxonomy" id="44253"/>
    <lineage>
        <taxon>Bacteria</taxon>
        <taxon>Bacillati</taxon>
        <taxon>Bacillota</taxon>
        <taxon>Bacilli</taxon>
        <taxon>Bacillales</taxon>
        <taxon>Paenibacillaceae</taxon>
        <taxon>Paenibacillus</taxon>
    </lineage>
</organism>
<feature type="domain" description="Xylose isomerase-like TIM barrel" evidence="1">
    <location>
        <begin position="28"/>
        <end position="275"/>
    </location>
</feature>
<dbReference type="InterPro" id="IPR013022">
    <property type="entry name" value="Xyl_isomerase-like_TIM-brl"/>
</dbReference>
<evidence type="ECO:0000313" key="3">
    <source>
        <dbReference type="Proteomes" id="UP000450917"/>
    </source>
</evidence>
<keyword evidence="3" id="KW-1185">Reference proteome</keyword>